<evidence type="ECO:0000313" key="1">
    <source>
        <dbReference type="EMBL" id="RUS75277.1"/>
    </source>
</evidence>
<dbReference type="AlphaFoldDB" id="A0A3S1B579"/>
<dbReference type="EMBL" id="RQTK01000756">
    <property type="protein sequence ID" value="RUS75277.1"/>
    <property type="molecule type" value="Genomic_DNA"/>
</dbReference>
<reference evidence="1 2" key="1">
    <citation type="submission" date="2019-01" db="EMBL/GenBank/DDBJ databases">
        <title>A draft genome assembly of the solar-powered sea slug Elysia chlorotica.</title>
        <authorList>
            <person name="Cai H."/>
            <person name="Li Q."/>
            <person name="Fang X."/>
            <person name="Li J."/>
            <person name="Curtis N.E."/>
            <person name="Altenburger A."/>
            <person name="Shibata T."/>
            <person name="Feng M."/>
            <person name="Maeda T."/>
            <person name="Schwartz J.A."/>
            <person name="Shigenobu S."/>
            <person name="Lundholm N."/>
            <person name="Nishiyama T."/>
            <person name="Yang H."/>
            <person name="Hasebe M."/>
            <person name="Li S."/>
            <person name="Pierce S.K."/>
            <person name="Wang J."/>
        </authorList>
    </citation>
    <scope>NUCLEOTIDE SEQUENCE [LARGE SCALE GENOMIC DNA]</scope>
    <source>
        <strain evidence="1">EC2010</strain>
        <tissue evidence="1">Whole organism of an adult</tissue>
    </source>
</reference>
<gene>
    <name evidence="1" type="ORF">EGW08_016969</name>
</gene>
<dbReference type="InterPro" id="IPR029063">
    <property type="entry name" value="SAM-dependent_MTases_sf"/>
</dbReference>
<accession>A0A3S1B579</accession>
<dbReference type="Gene3D" id="3.40.50.150">
    <property type="entry name" value="Vaccinia Virus protein VP39"/>
    <property type="match status" value="1"/>
</dbReference>
<dbReference type="Proteomes" id="UP000271974">
    <property type="component" value="Unassembled WGS sequence"/>
</dbReference>
<evidence type="ECO:0008006" key="3">
    <source>
        <dbReference type="Google" id="ProtNLM"/>
    </source>
</evidence>
<dbReference type="STRING" id="188477.A0A3S1B579"/>
<dbReference type="SUPFAM" id="SSF53335">
    <property type="entry name" value="S-adenosyl-L-methionine-dependent methyltransferases"/>
    <property type="match status" value="1"/>
</dbReference>
<dbReference type="OrthoDB" id="6126208at2759"/>
<comment type="caution">
    <text evidence="1">The sequence shown here is derived from an EMBL/GenBank/DDBJ whole genome shotgun (WGS) entry which is preliminary data.</text>
</comment>
<evidence type="ECO:0000313" key="2">
    <source>
        <dbReference type="Proteomes" id="UP000271974"/>
    </source>
</evidence>
<keyword evidence="2" id="KW-1185">Reference proteome</keyword>
<feature type="non-terminal residue" evidence="1">
    <location>
        <position position="157"/>
    </location>
</feature>
<sequence length="157" mass="17633">MIQLDIDADEVRYIDLNIVKNDQHFFPGMAEDEGSASNDFTHEPGVSREEITRRYAQWANSSKYEKDLREEVYQGPSIAADTVAHYFPDENSRKTARILDVAAGSGFVGEKLKNKGFETIHALEPCGQMLQLALEKGVYSKTFQNYLNGHALDIESG</sequence>
<protein>
    <recommendedName>
        <fullName evidence="3">Methyltransferase domain-containing protein</fullName>
    </recommendedName>
</protein>
<organism evidence="1 2">
    <name type="scientific">Elysia chlorotica</name>
    <name type="common">Eastern emerald elysia</name>
    <name type="synonym">Sea slug</name>
    <dbReference type="NCBI Taxonomy" id="188477"/>
    <lineage>
        <taxon>Eukaryota</taxon>
        <taxon>Metazoa</taxon>
        <taxon>Spiralia</taxon>
        <taxon>Lophotrochozoa</taxon>
        <taxon>Mollusca</taxon>
        <taxon>Gastropoda</taxon>
        <taxon>Heterobranchia</taxon>
        <taxon>Euthyneura</taxon>
        <taxon>Panpulmonata</taxon>
        <taxon>Sacoglossa</taxon>
        <taxon>Placobranchoidea</taxon>
        <taxon>Plakobranchidae</taxon>
        <taxon>Elysia</taxon>
    </lineage>
</organism>
<proteinExistence type="predicted"/>
<name>A0A3S1B579_ELYCH</name>